<dbReference type="Pfam" id="PF16344">
    <property type="entry name" value="FecR_C"/>
    <property type="match status" value="1"/>
</dbReference>
<gene>
    <name evidence="4" type="ORF">SAMN05216283_11839</name>
</gene>
<dbReference type="EMBL" id="FONW01000018">
    <property type="protein sequence ID" value="SFF85915.1"/>
    <property type="molecule type" value="Genomic_DNA"/>
</dbReference>
<evidence type="ECO:0000256" key="1">
    <source>
        <dbReference type="SAM" id="Phobius"/>
    </source>
</evidence>
<dbReference type="RefSeq" id="WP_093921673.1">
    <property type="nucleotide sequence ID" value="NZ_FONW01000018.1"/>
</dbReference>
<dbReference type="PANTHER" id="PTHR30273">
    <property type="entry name" value="PERIPLASMIC SIGNAL SENSOR AND SIGMA FACTOR ACTIVATOR FECR-RELATED"/>
    <property type="match status" value="1"/>
</dbReference>
<evidence type="ECO:0000313" key="5">
    <source>
        <dbReference type="Proteomes" id="UP000198964"/>
    </source>
</evidence>
<keyword evidence="1" id="KW-0472">Membrane</keyword>
<dbReference type="Gene3D" id="2.60.120.1440">
    <property type="match status" value="1"/>
</dbReference>
<keyword evidence="5" id="KW-1185">Reference proteome</keyword>
<keyword evidence="1" id="KW-0812">Transmembrane</keyword>
<keyword evidence="1" id="KW-1133">Transmembrane helix</keyword>
<dbReference type="Pfam" id="PF04773">
    <property type="entry name" value="FecR"/>
    <property type="match status" value="1"/>
</dbReference>
<dbReference type="InterPro" id="IPR032508">
    <property type="entry name" value="FecR_C"/>
</dbReference>
<name>A0A1I2M399_9BACT</name>
<dbReference type="GO" id="GO:0016989">
    <property type="term" value="F:sigma factor antagonist activity"/>
    <property type="evidence" value="ECO:0007669"/>
    <property type="project" value="TreeGrafter"/>
</dbReference>
<dbReference type="PANTHER" id="PTHR30273:SF2">
    <property type="entry name" value="PROTEIN FECR"/>
    <property type="match status" value="1"/>
</dbReference>
<dbReference type="AlphaFoldDB" id="A0A1I2M399"/>
<dbReference type="PIRSF" id="PIRSF018266">
    <property type="entry name" value="FecR"/>
    <property type="match status" value="1"/>
</dbReference>
<organism evidence="4 5">
    <name type="scientific">Sunxiuqinia elliptica</name>
    <dbReference type="NCBI Taxonomy" id="655355"/>
    <lineage>
        <taxon>Bacteria</taxon>
        <taxon>Pseudomonadati</taxon>
        <taxon>Bacteroidota</taxon>
        <taxon>Bacteroidia</taxon>
        <taxon>Marinilabiliales</taxon>
        <taxon>Prolixibacteraceae</taxon>
        <taxon>Sunxiuqinia</taxon>
    </lineage>
</organism>
<protein>
    <submittedName>
        <fullName evidence="4">FecR family protein</fullName>
    </submittedName>
</protein>
<feature type="domain" description="FecR protein" evidence="2">
    <location>
        <begin position="113"/>
        <end position="208"/>
    </location>
</feature>
<dbReference type="Gene3D" id="3.55.50.30">
    <property type="match status" value="1"/>
</dbReference>
<evidence type="ECO:0000259" key="2">
    <source>
        <dbReference type="Pfam" id="PF04773"/>
    </source>
</evidence>
<evidence type="ECO:0000259" key="3">
    <source>
        <dbReference type="Pfam" id="PF16344"/>
    </source>
</evidence>
<dbReference type="InterPro" id="IPR006860">
    <property type="entry name" value="FecR"/>
</dbReference>
<dbReference type="Proteomes" id="UP000198964">
    <property type="component" value="Unassembled WGS sequence"/>
</dbReference>
<dbReference type="InterPro" id="IPR012373">
    <property type="entry name" value="Ferrdict_sens_TM"/>
</dbReference>
<accession>A0A1I2M399</accession>
<reference evidence="4 5" key="1">
    <citation type="submission" date="2016-10" db="EMBL/GenBank/DDBJ databases">
        <authorList>
            <person name="de Groot N.N."/>
        </authorList>
    </citation>
    <scope>NUCLEOTIDE SEQUENCE [LARGE SCALE GENOMIC DNA]</scope>
    <source>
        <strain evidence="4 5">CGMCC 1.9156</strain>
    </source>
</reference>
<feature type="transmembrane region" description="Helical" evidence="1">
    <location>
        <begin position="80"/>
        <end position="101"/>
    </location>
</feature>
<proteinExistence type="predicted"/>
<feature type="domain" description="Protein FecR C-terminal" evidence="3">
    <location>
        <begin position="256"/>
        <end position="317"/>
    </location>
</feature>
<dbReference type="STRING" id="655355.SAMN05216283_11839"/>
<evidence type="ECO:0000313" key="4">
    <source>
        <dbReference type="EMBL" id="SFF85915.1"/>
    </source>
</evidence>
<sequence>MEKKIIDYLDGKLGAEDQQELLNWLREEQGLAQFNQVKEAWWQAKRKSAKNISSDLSLSRLSNRLYEKQQLARSRKLASLYKYAAVFLLLLAIGSSVLLLVNRSPEIPLQFTEVNTEYGQVSSILLPDSSKVWINSGTSLVYNNHYGIDNRDVEVKGEAFFAVERNRGLPFKVDLGELRVEVTGTRFGVSNYDDSNSMHVVLEEGSVNVQSQTNQLLLQLNPEELALFDRRSMQLGKTKVNPDLYTSWKEGIIHIYNQPLSELVLKLEKRYNQRFEIDPEAGNIHLTFSIENESLAEVLSLIEKIASVKAVQKNEIIQIQYQPKK</sequence>